<evidence type="ECO:0000256" key="6">
    <source>
        <dbReference type="ARBA" id="ARBA00022756"/>
    </source>
</evidence>
<evidence type="ECO:0000256" key="1">
    <source>
        <dbReference type="ARBA" id="ARBA00001933"/>
    </source>
</evidence>
<evidence type="ECO:0000259" key="10">
    <source>
        <dbReference type="Pfam" id="PF00155"/>
    </source>
</evidence>
<keyword evidence="6 9" id="KW-0093">Biotin biosynthesis</keyword>
<gene>
    <name evidence="9 11" type="primary">bioF</name>
    <name evidence="11" type="ORF">ACFQ45_12910</name>
</gene>
<dbReference type="GO" id="GO:0008710">
    <property type="term" value="F:8-amino-7-oxononanoate synthase activity"/>
    <property type="evidence" value="ECO:0007669"/>
    <property type="project" value="UniProtKB-EC"/>
</dbReference>
<protein>
    <recommendedName>
        <fullName evidence="9">8-amino-7-oxononanoate synthase</fullName>
        <shortName evidence="9">AONS</shortName>
        <ecNumber evidence="9">2.3.1.47</ecNumber>
    </recommendedName>
    <alternativeName>
        <fullName evidence="9">7-keto-8-amino-pelargonic acid synthase</fullName>
        <shortName evidence="9">7-KAP synthase</shortName>
        <shortName evidence="9">KAPA synthase</shortName>
    </alternativeName>
    <alternativeName>
        <fullName evidence="9">8-amino-7-ketopelargonate synthase</fullName>
    </alternativeName>
</protein>
<dbReference type="InterPro" id="IPR015424">
    <property type="entry name" value="PyrdxlP-dep_Trfase"/>
</dbReference>
<dbReference type="RefSeq" id="WP_377368337.1">
    <property type="nucleotide sequence ID" value="NZ_JBHTMN010000014.1"/>
</dbReference>
<dbReference type="CDD" id="cd06454">
    <property type="entry name" value="KBL_like"/>
    <property type="match status" value="1"/>
</dbReference>
<feature type="modified residue" description="N6-(pyridoxal phosphate)lysine" evidence="9">
    <location>
        <position position="243"/>
    </location>
</feature>
<keyword evidence="12" id="KW-1185">Reference proteome</keyword>
<keyword evidence="11" id="KW-0012">Acyltransferase</keyword>
<evidence type="ECO:0000313" key="11">
    <source>
        <dbReference type="EMBL" id="MFD1384272.1"/>
    </source>
</evidence>
<reference evidence="12" key="1">
    <citation type="journal article" date="2019" name="Int. J. Syst. Evol. Microbiol.">
        <title>The Global Catalogue of Microorganisms (GCM) 10K type strain sequencing project: providing services to taxonomists for standard genome sequencing and annotation.</title>
        <authorList>
            <consortium name="The Broad Institute Genomics Platform"/>
            <consortium name="The Broad Institute Genome Sequencing Center for Infectious Disease"/>
            <person name="Wu L."/>
            <person name="Ma J."/>
        </authorList>
    </citation>
    <scope>NUCLEOTIDE SEQUENCE [LARGE SCALE GENOMIC DNA]</scope>
    <source>
        <strain evidence="12">JCM 30774</strain>
    </source>
</reference>
<feature type="binding site" evidence="9">
    <location>
        <position position="211"/>
    </location>
    <ligand>
        <name>pyridoxal 5'-phosphate</name>
        <dbReference type="ChEBI" id="CHEBI:597326"/>
    </ligand>
</feature>
<feature type="binding site" evidence="9">
    <location>
        <position position="183"/>
    </location>
    <ligand>
        <name>pyridoxal 5'-phosphate</name>
        <dbReference type="ChEBI" id="CHEBI:597326"/>
    </ligand>
</feature>
<dbReference type="PROSITE" id="PS00599">
    <property type="entry name" value="AA_TRANSFER_CLASS_2"/>
    <property type="match status" value="1"/>
</dbReference>
<feature type="binding site" evidence="9">
    <location>
        <position position="359"/>
    </location>
    <ligand>
        <name>substrate</name>
    </ligand>
</feature>
<dbReference type="PANTHER" id="PTHR13693:SF100">
    <property type="entry name" value="8-AMINO-7-OXONONANOATE SYNTHASE"/>
    <property type="match status" value="1"/>
</dbReference>
<keyword evidence="7 9" id="KW-0663">Pyridoxal phosphate</keyword>
<evidence type="ECO:0000313" key="12">
    <source>
        <dbReference type="Proteomes" id="UP001597059"/>
    </source>
</evidence>
<dbReference type="InterPro" id="IPR004839">
    <property type="entry name" value="Aminotransferase_I/II_large"/>
</dbReference>
<evidence type="ECO:0000256" key="8">
    <source>
        <dbReference type="ARBA" id="ARBA00047715"/>
    </source>
</evidence>
<organism evidence="11 12">
    <name type="scientific">Rhodanobacter aciditrophus</name>
    <dbReference type="NCBI Taxonomy" id="1623218"/>
    <lineage>
        <taxon>Bacteria</taxon>
        <taxon>Pseudomonadati</taxon>
        <taxon>Pseudomonadota</taxon>
        <taxon>Gammaproteobacteria</taxon>
        <taxon>Lysobacterales</taxon>
        <taxon>Rhodanobacteraceae</taxon>
        <taxon>Rhodanobacter</taxon>
    </lineage>
</organism>
<comment type="cofactor">
    <cofactor evidence="1 9">
        <name>pyridoxal 5'-phosphate</name>
        <dbReference type="ChEBI" id="CHEBI:597326"/>
    </cofactor>
</comment>
<dbReference type="Gene3D" id="3.90.1150.10">
    <property type="entry name" value="Aspartate Aminotransferase, domain 1"/>
    <property type="match status" value="1"/>
</dbReference>
<dbReference type="Proteomes" id="UP001597059">
    <property type="component" value="Unassembled WGS sequence"/>
</dbReference>
<dbReference type="InterPro" id="IPR015422">
    <property type="entry name" value="PyrdxlP-dep_Trfase_small"/>
</dbReference>
<dbReference type="Pfam" id="PF00155">
    <property type="entry name" value="Aminotran_1_2"/>
    <property type="match status" value="1"/>
</dbReference>
<evidence type="ECO:0000256" key="4">
    <source>
        <dbReference type="ARBA" id="ARBA00011738"/>
    </source>
</evidence>
<proteinExistence type="inferred from homology"/>
<dbReference type="Gene3D" id="3.40.640.10">
    <property type="entry name" value="Type I PLP-dependent aspartate aminotransferase-like (Major domain)"/>
    <property type="match status" value="1"/>
</dbReference>
<dbReference type="InterPro" id="IPR001917">
    <property type="entry name" value="Aminotrans_II_pyridoxalP_BS"/>
</dbReference>
<evidence type="ECO:0000256" key="9">
    <source>
        <dbReference type="HAMAP-Rule" id="MF_01693"/>
    </source>
</evidence>
<dbReference type="EC" id="2.3.1.47" evidence="9"/>
<feature type="binding site" evidence="9">
    <location>
        <begin position="113"/>
        <end position="114"/>
    </location>
    <ligand>
        <name>pyridoxal 5'-phosphate</name>
        <dbReference type="ChEBI" id="CHEBI:597326"/>
    </ligand>
</feature>
<dbReference type="HAMAP" id="MF_01693">
    <property type="entry name" value="BioF_aminotrans_2"/>
    <property type="match status" value="1"/>
</dbReference>
<keyword evidence="5 9" id="KW-0808">Transferase</keyword>
<evidence type="ECO:0000256" key="2">
    <source>
        <dbReference type="ARBA" id="ARBA00004746"/>
    </source>
</evidence>
<dbReference type="NCBIfam" id="TIGR00858">
    <property type="entry name" value="bioF"/>
    <property type="match status" value="1"/>
</dbReference>
<dbReference type="EMBL" id="JBHTMN010000014">
    <property type="protein sequence ID" value="MFD1384272.1"/>
    <property type="molecule type" value="Genomic_DNA"/>
</dbReference>
<comment type="similarity">
    <text evidence="3 9">Belongs to the class-II pyridoxal-phosphate-dependent aminotransferase family. BioF subfamily.</text>
</comment>
<dbReference type="InterPro" id="IPR015421">
    <property type="entry name" value="PyrdxlP-dep_Trfase_major"/>
</dbReference>
<comment type="subunit">
    <text evidence="4 9">Homodimer.</text>
</comment>
<evidence type="ECO:0000256" key="5">
    <source>
        <dbReference type="ARBA" id="ARBA00022679"/>
    </source>
</evidence>
<feature type="binding site" evidence="9">
    <location>
        <position position="26"/>
    </location>
    <ligand>
        <name>substrate</name>
    </ligand>
</feature>
<feature type="binding site" evidence="9">
    <location>
        <position position="240"/>
    </location>
    <ligand>
        <name>pyridoxal 5'-phosphate</name>
        <dbReference type="ChEBI" id="CHEBI:597326"/>
    </ligand>
</feature>
<dbReference type="InterPro" id="IPR022834">
    <property type="entry name" value="AONS_Proteobacteria"/>
</dbReference>
<sequence>MMPASASTPDWIKQALKERKSQDLYRSVRKIAGPQSTRVSQEGQPYLSFCSNDYLGLANHPDLKQAMADAALEMGVGSGASHLVCGHLDIHAALEKALAQWLGYDRVLLFSTGYMANLAVISALGSKDRPVIMDKLNHASLIDGAQLSGAPFRRYLHGDVQSAEKLMDRSDQAGILATDGVFSMDGDIAPLKLLAESAAARQWTLMVDDAHGLGCLGDDGRGALALAGLDASKVPLLMGTFGKAFGVAGAFVACSEDLAEYLTQFARPFIYTTAMSPAVAATVLKSLEVIRSEEGQARRRRLASNIELFRSRAADWPAQLMASNSAIQPIIVGSNGLALAISEQLKAKGILCTAIRPPTVPVNTARIRITLSAEHSHTDVIYLCDTLDRIFNDLGK</sequence>
<evidence type="ECO:0000256" key="3">
    <source>
        <dbReference type="ARBA" id="ARBA00010008"/>
    </source>
</evidence>
<comment type="function">
    <text evidence="9">Catalyzes the decarboxylative condensation of pimeloyl-[acyl-carrier protein] and L-alanine to produce 8-amino-7-oxononanoate (AON), [acyl-carrier protein], and carbon dioxide.</text>
</comment>
<feature type="binding site" evidence="9">
    <location>
        <position position="138"/>
    </location>
    <ligand>
        <name>substrate</name>
    </ligand>
</feature>
<accession>A0ABW4B229</accession>
<evidence type="ECO:0000256" key="7">
    <source>
        <dbReference type="ARBA" id="ARBA00022898"/>
    </source>
</evidence>
<name>A0ABW4B229_9GAMM</name>
<comment type="caution">
    <text evidence="11">The sequence shown here is derived from an EMBL/GenBank/DDBJ whole genome shotgun (WGS) entry which is preliminary data.</text>
</comment>
<comment type="pathway">
    <text evidence="2 9">Cofactor biosynthesis; biotin biosynthesis.</text>
</comment>
<comment type="catalytic activity">
    <reaction evidence="8 9">
        <text>6-carboxyhexanoyl-[ACP] + L-alanine + H(+) = (8S)-8-amino-7-oxononanoate + holo-[ACP] + CO2</text>
        <dbReference type="Rhea" id="RHEA:42288"/>
        <dbReference type="Rhea" id="RHEA-COMP:9685"/>
        <dbReference type="Rhea" id="RHEA-COMP:9955"/>
        <dbReference type="ChEBI" id="CHEBI:15378"/>
        <dbReference type="ChEBI" id="CHEBI:16526"/>
        <dbReference type="ChEBI" id="CHEBI:57972"/>
        <dbReference type="ChEBI" id="CHEBI:64479"/>
        <dbReference type="ChEBI" id="CHEBI:78846"/>
        <dbReference type="ChEBI" id="CHEBI:149468"/>
        <dbReference type="EC" id="2.3.1.47"/>
    </reaction>
</comment>
<dbReference type="SUPFAM" id="SSF53383">
    <property type="entry name" value="PLP-dependent transferases"/>
    <property type="match status" value="1"/>
</dbReference>
<dbReference type="InterPro" id="IPR050087">
    <property type="entry name" value="AON_synthase_class-II"/>
</dbReference>
<feature type="domain" description="Aminotransferase class I/classII large" evidence="10">
    <location>
        <begin position="46"/>
        <end position="387"/>
    </location>
</feature>
<dbReference type="PANTHER" id="PTHR13693">
    <property type="entry name" value="CLASS II AMINOTRANSFERASE/8-AMINO-7-OXONONANOATE SYNTHASE"/>
    <property type="match status" value="1"/>
</dbReference>
<dbReference type="InterPro" id="IPR004723">
    <property type="entry name" value="AONS_Archaea/Proteobacteria"/>
</dbReference>